<proteinExistence type="predicted"/>
<reference evidence="1" key="1">
    <citation type="submission" date="2018-03" db="EMBL/GenBank/DDBJ databases">
        <authorList>
            <person name="Guldener U."/>
        </authorList>
    </citation>
    <scope>NUCLEOTIDE SEQUENCE</scope>
</reference>
<keyword evidence="2" id="KW-1185">Reference proteome</keyword>
<protein>
    <submittedName>
        <fullName evidence="1">Uncharacterized protein</fullName>
    </submittedName>
</protein>
<sequence length="316" mass="36234">MASLDPSGHTCTQLPSHDPESVKTLQLYRRISPGRKHLFASSPSSLAQYFVVNPVPHKHAGQWKPIFYRGDNPKYCPSSTPIARSSRTSMWNSFRIELGDGVAEVLENKRRRKERKSYERRQKFRRWFCMGETPPKKELEDEREVAGYVAVLKMSRGRFMGRTLKWELGGREYKWKGTRTFLPGSVKKVKGVSQDFKLVNSDNVVIATFEKDRWSVFKPSEKYEGTPNKKKSYTGTLRIHPSAYATPDVDYTKSGPEGTREGNEKFLKNMNLEGSHAGNLTEEAIVFTCWIVVEAEHRIRYKVLDEIEEIGESFGG</sequence>
<dbReference type="AlphaFoldDB" id="A0AAE8MQQ5"/>
<name>A0AAE8MQQ5_9PEZI</name>
<evidence type="ECO:0000313" key="2">
    <source>
        <dbReference type="Proteomes" id="UP001187682"/>
    </source>
</evidence>
<evidence type="ECO:0000313" key="1">
    <source>
        <dbReference type="EMBL" id="SPN96640.1"/>
    </source>
</evidence>
<comment type="caution">
    <text evidence="1">The sequence shown here is derived from an EMBL/GenBank/DDBJ whole genome shotgun (WGS) entry which is preliminary data.</text>
</comment>
<organism evidence="1 2">
    <name type="scientific">Cephalotrichum gorgonifer</name>
    <dbReference type="NCBI Taxonomy" id="2041049"/>
    <lineage>
        <taxon>Eukaryota</taxon>
        <taxon>Fungi</taxon>
        <taxon>Dikarya</taxon>
        <taxon>Ascomycota</taxon>
        <taxon>Pezizomycotina</taxon>
        <taxon>Sordariomycetes</taxon>
        <taxon>Hypocreomycetidae</taxon>
        <taxon>Microascales</taxon>
        <taxon>Microascaceae</taxon>
        <taxon>Cephalotrichum</taxon>
    </lineage>
</organism>
<gene>
    <name evidence="1" type="ORF">DNG_00161</name>
</gene>
<accession>A0AAE8MQQ5</accession>
<dbReference type="Proteomes" id="UP001187682">
    <property type="component" value="Unassembled WGS sequence"/>
</dbReference>
<dbReference type="EMBL" id="ONZQ02000001">
    <property type="protein sequence ID" value="SPN96640.1"/>
    <property type="molecule type" value="Genomic_DNA"/>
</dbReference>